<evidence type="ECO:0000256" key="1">
    <source>
        <dbReference type="ARBA" id="ARBA00004170"/>
    </source>
</evidence>
<dbReference type="InterPro" id="IPR014710">
    <property type="entry name" value="RmlC-like_jellyroll"/>
</dbReference>
<dbReference type="EMBL" id="BLLK01000047">
    <property type="protein sequence ID" value="GFH53660.1"/>
    <property type="molecule type" value="Genomic_DNA"/>
</dbReference>
<keyword evidence="6 13" id="KW-0418">Kinase</keyword>
<dbReference type="PROSITE" id="PS00888">
    <property type="entry name" value="CNMP_BINDING_1"/>
    <property type="match status" value="1"/>
</dbReference>
<feature type="domain" description="Cyclic nucleotide-binding" evidence="11">
    <location>
        <begin position="638"/>
        <end position="730"/>
    </location>
</feature>
<dbReference type="Proteomes" id="UP001054902">
    <property type="component" value="Unassembled WGS sequence"/>
</dbReference>
<dbReference type="CDD" id="cd00038">
    <property type="entry name" value="CAP_ED"/>
    <property type="match status" value="2"/>
</dbReference>
<dbReference type="SUPFAM" id="SSF81606">
    <property type="entry name" value="PP2C-like"/>
    <property type="match status" value="1"/>
</dbReference>
<dbReference type="PANTHER" id="PTHR24353:SF127">
    <property type="entry name" value="PROTEIN PHOSPHATASE 2C AND CYCLIC NUCLEOTIDE-BINDING_KINASE DOMAIN-CONTAINING PROTEIN"/>
    <property type="match status" value="1"/>
</dbReference>
<dbReference type="Pfam" id="PF00481">
    <property type="entry name" value="PP2C"/>
    <property type="match status" value="1"/>
</dbReference>
<dbReference type="InterPro" id="IPR018488">
    <property type="entry name" value="cNMP-bd_CS"/>
</dbReference>
<feature type="domain" description="PPM-type phosphatase" evidence="12">
    <location>
        <begin position="72"/>
        <end position="408"/>
    </location>
</feature>
<evidence type="ECO:0000259" key="12">
    <source>
        <dbReference type="PROSITE" id="PS51746"/>
    </source>
</evidence>
<evidence type="ECO:0000256" key="10">
    <source>
        <dbReference type="RuleBase" id="RU003465"/>
    </source>
</evidence>
<accession>A0AAD3H7W3</accession>
<dbReference type="Gene3D" id="2.60.120.10">
    <property type="entry name" value="Jelly Rolls"/>
    <property type="match status" value="2"/>
</dbReference>
<dbReference type="SMART" id="SM00100">
    <property type="entry name" value="cNMP"/>
    <property type="match status" value="2"/>
</dbReference>
<proteinExistence type="inferred from homology"/>
<keyword evidence="14" id="KW-1185">Reference proteome</keyword>
<keyword evidence="9 10" id="KW-0904">Protein phosphatase</keyword>
<dbReference type="GO" id="GO:0004721">
    <property type="term" value="F:phosphoprotein phosphatase activity"/>
    <property type="evidence" value="ECO:0007669"/>
    <property type="project" value="UniProtKB-KW"/>
</dbReference>
<keyword evidence="5" id="KW-0547">Nucleotide-binding</keyword>
<gene>
    <name evidence="13" type="ORF">CTEN210_10136</name>
</gene>
<keyword evidence="7 10" id="KW-0378">Hydrolase</keyword>
<dbReference type="InterPro" id="IPR001932">
    <property type="entry name" value="PPM-type_phosphatase-like_dom"/>
</dbReference>
<organism evidence="13 14">
    <name type="scientific">Chaetoceros tenuissimus</name>
    <dbReference type="NCBI Taxonomy" id="426638"/>
    <lineage>
        <taxon>Eukaryota</taxon>
        <taxon>Sar</taxon>
        <taxon>Stramenopiles</taxon>
        <taxon>Ochrophyta</taxon>
        <taxon>Bacillariophyta</taxon>
        <taxon>Coscinodiscophyceae</taxon>
        <taxon>Chaetocerotophycidae</taxon>
        <taxon>Chaetocerotales</taxon>
        <taxon>Chaetocerotaceae</taxon>
        <taxon>Chaetoceros</taxon>
    </lineage>
</organism>
<dbReference type="InterPro" id="IPR018490">
    <property type="entry name" value="cNMP-bd_dom_sf"/>
</dbReference>
<evidence type="ECO:0000259" key="11">
    <source>
        <dbReference type="PROSITE" id="PS50042"/>
    </source>
</evidence>
<dbReference type="PANTHER" id="PTHR24353">
    <property type="entry name" value="CYCLIC NUCLEOTIDE-DEPENDENT PROTEIN KINASE"/>
    <property type="match status" value="1"/>
</dbReference>
<evidence type="ECO:0000256" key="5">
    <source>
        <dbReference type="ARBA" id="ARBA00022741"/>
    </source>
</evidence>
<name>A0AAD3H7W3_9STRA</name>
<dbReference type="GO" id="GO:0005524">
    <property type="term" value="F:ATP binding"/>
    <property type="evidence" value="ECO:0007669"/>
    <property type="project" value="UniProtKB-KW"/>
</dbReference>
<dbReference type="GO" id="GO:0046872">
    <property type="term" value="F:metal ion binding"/>
    <property type="evidence" value="ECO:0007669"/>
    <property type="project" value="UniProtKB-KW"/>
</dbReference>
<dbReference type="PROSITE" id="PS50042">
    <property type="entry name" value="CNMP_BINDING_3"/>
    <property type="match status" value="2"/>
</dbReference>
<evidence type="ECO:0000313" key="13">
    <source>
        <dbReference type="EMBL" id="GFH53660.1"/>
    </source>
</evidence>
<dbReference type="GO" id="GO:0005952">
    <property type="term" value="C:cAMP-dependent protein kinase complex"/>
    <property type="evidence" value="ECO:0007669"/>
    <property type="project" value="TreeGrafter"/>
</dbReference>
<evidence type="ECO:0000256" key="2">
    <source>
        <dbReference type="ARBA" id="ARBA00022527"/>
    </source>
</evidence>
<dbReference type="InterPro" id="IPR000595">
    <property type="entry name" value="cNMP-bd_dom"/>
</dbReference>
<dbReference type="InterPro" id="IPR000222">
    <property type="entry name" value="PP2C_BS"/>
</dbReference>
<keyword evidence="2" id="KW-0723">Serine/threonine-protein kinase</keyword>
<dbReference type="PRINTS" id="PR00103">
    <property type="entry name" value="CAMPKINASE"/>
</dbReference>
<keyword evidence="4" id="KW-0479">Metal-binding</keyword>
<reference evidence="13 14" key="1">
    <citation type="journal article" date="2021" name="Sci. Rep.">
        <title>The genome of the diatom Chaetoceros tenuissimus carries an ancient integrated fragment of an extant virus.</title>
        <authorList>
            <person name="Hongo Y."/>
            <person name="Kimura K."/>
            <person name="Takaki Y."/>
            <person name="Yoshida Y."/>
            <person name="Baba S."/>
            <person name="Kobayashi G."/>
            <person name="Nagasaki K."/>
            <person name="Hano T."/>
            <person name="Tomaru Y."/>
        </authorList>
    </citation>
    <scope>NUCLEOTIDE SEQUENCE [LARGE SCALE GENOMIC DNA]</scope>
    <source>
        <strain evidence="13 14">NIES-3715</strain>
    </source>
</reference>
<dbReference type="AlphaFoldDB" id="A0AAD3H7W3"/>
<evidence type="ECO:0000256" key="3">
    <source>
        <dbReference type="ARBA" id="ARBA00022679"/>
    </source>
</evidence>
<evidence type="ECO:0000256" key="8">
    <source>
        <dbReference type="ARBA" id="ARBA00022840"/>
    </source>
</evidence>
<evidence type="ECO:0000256" key="7">
    <source>
        <dbReference type="ARBA" id="ARBA00022801"/>
    </source>
</evidence>
<comment type="caution">
    <text evidence="13">The sequence shown here is derived from an EMBL/GenBank/DDBJ whole genome shotgun (WGS) entry which is preliminary data.</text>
</comment>
<dbReference type="GO" id="GO:0016020">
    <property type="term" value="C:membrane"/>
    <property type="evidence" value="ECO:0007669"/>
    <property type="project" value="UniProtKB-SubCell"/>
</dbReference>
<evidence type="ECO:0000256" key="9">
    <source>
        <dbReference type="ARBA" id="ARBA00022912"/>
    </source>
</evidence>
<keyword evidence="3" id="KW-0808">Transferase</keyword>
<dbReference type="SMART" id="SM00332">
    <property type="entry name" value="PP2Cc"/>
    <property type="match status" value="1"/>
</dbReference>
<feature type="domain" description="Cyclic nucleotide-binding" evidence="11">
    <location>
        <begin position="499"/>
        <end position="620"/>
    </location>
</feature>
<dbReference type="PROSITE" id="PS00889">
    <property type="entry name" value="CNMP_BINDING_2"/>
    <property type="match status" value="1"/>
</dbReference>
<keyword evidence="8" id="KW-0067">ATP-binding</keyword>
<evidence type="ECO:0000313" key="14">
    <source>
        <dbReference type="Proteomes" id="UP001054902"/>
    </source>
</evidence>
<protein>
    <submittedName>
        <fullName evidence="13">Protein kinase A</fullName>
    </submittedName>
</protein>
<comment type="similarity">
    <text evidence="10">Belongs to the PP2C family.</text>
</comment>
<dbReference type="Pfam" id="PF00027">
    <property type="entry name" value="cNMP_binding"/>
    <property type="match status" value="1"/>
</dbReference>
<comment type="subcellular location">
    <subcellularLocation>
        <location evidence="1">Membrane</location>
        <topology evidence="1">Peripheral membrane protein</topology>
    </subcellularLocation>
</comment>
<sequence length="755" mass="84822">MGICTSKQMHPETLSGLPKELLNGEVKRPTAQHRTSITYIKPRDICTDEVALARLHVCEETEELELGGLKIRYAYMSQRGYYPDDENKPNQDTYTIAEDFANERADAFFAVFDGHGRDGDKCAQFAKKYISRTLEKEVKNVKRKQKAENATMGVESAIEVELNKSQVQKAMLDSHLVVNKNMHRNKEIEDTLSGTTAISAFFQGNRNRVTISNVGDSRAILGKRVDKPQGREKTVPFESGAQYRAVPLSQDQTPYRKGERQRILSKGARILSLDQIEGLQPVRFNEEGTDLDLGEEIDEGGDPPRVWHPTMDFPGTAFSRSIGDSLAEELGVIADPEMVTRELERGDEMIILASDGVFEFLTNQSVIDICASFKDPLEACQAVVDEAYELWLNFELRTDDITIICIYIDEINTEIAKSFRSRASIKNLTTDIPDNLTIDARQSGDVKKLDRRLTEMKSILHESLLDISDEGSVDLSDLYHEKTEAERKVLMTASRGCVMLQSMTPSQLREVHDVMQPVNVKKGDRVIKQGDEGDKFYIIEEGDFEVRVGGRDSYRNVITESERSIAGKLVHTYHASKEKKVHPSFGELALLYSTPRAASITATTDAKLWSLDRKVLKAIMLDGAGKKQLVHMMKNIPELKSFQNEEIEEFASAMEEATFNQNEIITSKDTEGDALYVISEGECEIELESGESATLDRLNFFGNEVASNEESKYLATVKAKSATVTCWKLDDKIISTCMRKMKAVMEGKTSLEEEE</sequence>
<dbReference type="InterPro" id="IPR036457">
    <property type="entry name" value="PPM-type-like_dom_sf"/>
</dbReference>
<dbReference type="CDD" id="cd00143">
    <property type="entry name" value="PP2Cc"/>
    <property type="match status" value="1"/>
</dbReference>
<dbReference type="Gene3D" id="3.60.40.10">
    <property type="entry name" value="PPM-type phosphatase domain"/>
    <property type="match status" value="1"/>
</dbReference>
<dbReference type="SUPFAM" id="SSF51206">
    <property type="entry name" value="cAMP-binding domain-like"/>
    <property type="match status" value="2"/>
</dbReference>
<dbReference type="PROSITE" id="PS01032">
    <property type="entry name" value="PPM_1"/>
    <property type="match status" value="1"/>
</dbReference>
<evidence type="ECO:0000256" key="4">
    <source>
        <dbReference type="ARBA" id="ARBA00022723"/>
    </source>
</evidence>
<dbReference type="PROSITE" id="PS51746">
    <property type="entry name" value="PPM_2"/>
    <property type="match status" value="1"/>
</dbReference>
<dbReference type="GO" id="GO:0004691">
    <property type="term" value="F:cAMP-dependent protein kinase activity"/>
    <property type="evidence" value="ECO:0007669"/>
    <property type="project" value="TreeGrafter"/>
</dbReference>
<evidence type="ECO:0000256" key="6">
    <source>
        <dbReference type="ARBA" id="ARBA00022777"/>
    </source>
</evidence>